<comment type="caution">
    <text evidence="3">The sequence shown here is derived from an EMBL/GenBank/DDBJ whole genome shotgun (WGS) entry which is preliminary data.</text>
</comment>
<feature type="domain" description="HTH marR-type" evidence="2">
    <location>
        <begin position="270"/>
        <end position="320"/>
    </location>
</feature>
<dbReference type="EMBL" id="JACICD010000002">
    <property type="protein sequence ID" value="MBB3770978.1"/>
    <property type="molecule type" value="Genomic_DNA"/>
</dbReference>
<name>A0A839Z8Y3_9HYPH</name>
<evidence type="ECO:0000313" key="3">
    <source>
        <dbReference type="EMBL" id="MBB3770978.1"/>
    </source>
</evidence>
<dbReference type="RefSeq" id="WP_183189122.1">
    <property type="nucleotide sequence ID" value="NZ_JACICD010000002.1"/>
</dbReference>
<dbReference type="Proteomes" id="UP000533469">
    <property type="component" value="Unassembled WGS sequence"/>
</dbReference>
<evidence type="ECO:0000313" key="4">
    <source>
        <dbReference type="Proteomes" id="UP000533469"/>
    </source>
</evidence>
<dbReference type="InterPro" id="IPR000835">
    <property type="entry name" value="HTH_MarR-typ"/>
</dbReference>
<keyword evidence="4" id="KW-1185">Reference proteome</keyword>
<proteinExistence type="predicted"/>
<evidence type="ECO:0000256" key="1">
    <source>
        <dbReference type="SAM" id="MobiDB-lite"/>
    </source>
</evidence>
<dbReference type="SUPFAM" id="SSF46785">
    <property type="entry name" value="Winged helix' DNA-binding domain"/>
    <property type="match status" value="1"/>
</dbReference>
<dbReference type="InterPro" id="IPR036390">
    <property type="entry name" value="WH_DNA-bd_sf"/>
</dbReference>
<organism evidence="3 4">
    <name type="scientific">Ancylobacter tetraedralis</name>
    <dbReference type="NCBI Taxonomy" id="217068"/>
    <lineage>
        <taxon>Bacteria</taxon>
        <taxon>Pseudomonadati</taxon>
        <taxon>Pseudomonadota</taxon>
        <taxon>Alphaproteobacteria</taxon>
        <taxon>Hyphomicrobiales</taxon>
        <taxon>Xanthobacteraceae</taxon>
        <taxon>Ancylobacter</taxon>
    </lineage>
</organism>
<evidence type="ECO:0000259" key="2">
    <source>
        <dbReference type="Pfam" id="PF12802"/>
    </source>
</evidence>
<protein>
    <recommendedName>
        <fullName evidence="2">HTH marR-type domain-containing protein</fullName>
    </recommendedName>
</protein>
<dbReference type="GO" id="GO:0006355">
    <property type="term" value="P:regulation of DNA-templated transcription"/>
    <property type="evidence" value="ECO:0007669"/>
    <property type="project" value="InterPro"/>
</dbReference>
<dbReference type="Gene3D" id="1.10.10.10">
    <property type="entry name" value="Winged helix-like DNA-binding domain superfamily/Winged helix DNA-binding domain"/>
    <property type="match status" value="1"/>
</dbReference>
<dbReference type="AlphaFoldDB" id="A0A839Z8Y3"/>
<gene>
    <name evidence="3" type="ORF">FHS55_001573</name>
</gene>
<dbReference type="InterPro" id="IPR036388">
    <property type="entry name" value="WH-like_DNA-bd_sf"/>
</dbReference>
<dbReference type="InterPro" id="IPR027417">
    <property type="entry name" value="P-loop_NTPase"/>
</dbReference>
<sequence length="475" mass="51423">MNRFEPIPFEDYQRGMGNGGKPKASFARTSTTTIMKINFAPIRWTVDGYVSEGFSVLAGRQKLGKTWLAIDWALAVATGGAAMGGIACDPGDVLYIDLENGPRRIQRRIDTLYPHGVVRPDLSRLEWVTDAPALDRGFIDALEDWRQSVPDPRLVVIDVLQRIKPAGSASRTAYENDYSIWSPLQKWATEHGIAVVGLHHTKKGGADDPLESLSGSNGLSACADTTLVLDMKGGERTLYVRGRDIEEKETALSFDGGLWSIKGDAAKVRMTGERAAILDALAGSAESMSPGDIADATRMPSQNVRQLLVSMVKAGEVVKAARGRYLHPHPHANADHIDHNITTDENDSNLNILACDPVCDRPAVVIDPPPVDHKRTAEKLNDINECDPVVIDVIDVMAPKADHNGEAAKAAGSPNAASRKHGASLLEWFAKPAGMSVDPRSDGYMLMRGEEPVRFVSTVAEGRKWIRRGGAAVGL</sequence>
<reference evidence="3 4" key="1">
    <citation type="submission" date="2020-08" db="EMBL/GenBank/DDBJ databases">
        <title>Genomic Encyclopedia of Type Strains, Phase IV (KMG-IV): sequencing the most valuable type-strain genomes for metagenomic binning, comparative biology and taxonomic classification.</title>
        <authorList>
            <person name="Goeker M."/>
        </authorList>
    </citation>
    <scope>NUCLEOTIDE SEQUENCE [LARGE SCALE GENOMIC DNA]</scope>
    <source>
        <strain evidence="3 4">DSM 5895</strain>
    </source>
</reference>
<accession>A0A839Z8Y3</accession>
<dbReference type="SUPFAM" id="SSF52540">
    <property type="entry name" value="P-loop containing nucleoside triphosphate hydrolases"/>
    <property type="match status" value="1"/>
</dbReference>
<feature type="region of interest" description="Disordered" evidence="1">
    <location>
        <begin position="1"/>
        <end position="24"/>
    </location>
</feature>
<dbReference type="Pfam" id="PF13481">
    <property type="entry name" value="AAA_25"/>
    <property type="match status" value="1"/>
</dbReference>
<dbReference type="Pfam" id="PF12802">
    <property type="entry name" value="MarR_2"/>
    <property type="match status" value="1"/>
</dbReference>
<dbReference type="GO" id="GO:0003677">
    <property type="term" value="F:DNA binding"/>
    <property type="evidence" value="ECO:0007669"/>
    <property type="project" value="InterPro"/>
</dbReference>
<dbReference type="Gene3D" id="3.40.50.300">
    <property type="entry name" value="P-loop containing nucleotide triphosphate hydrolases"/>
    <property type="match status" value="1"/>
</dbReference>